<evidence type="ECO:0000256" key="1">
    <source>
        <dbReference type="SAM" id="Phobius"/>
    </source>
</evidence>
<gene>
    <name evidence="2" type="ORF">EPJ67_01315</name>
</gene>
<dbReference type="Proteomes" id="UP000325013">
    <property type="component" value="Unassembled WGS sequence"/>
</dbReference>
<protein>
    <submittedName>
        <fullName evidence="2">Branched-chain amino acid ABC transporter permease</fullName>
    </submittedName>
</protein>
<feature type="transmembrane region" description="Helical" evidence="1">
    <location>
        <begin position="12"/>
        <end position="29"/>
    </location>
</feature>
<evidence type="ECO:0000313" key="3">
    <source>
        <dbReference type="Proteomes" id="UP000325013"/>
    </source>
</evidence>
<dbReference type="EMBL" id="SAYJ01000009">
    <property type="protein sequence ID" value="TXJ58379.1"/>
    <property type="molecule type" value="Genomic_DNA"/>
</dbReference>
<comment type="caution">
    <text evidence="2">The sequence shown here is derived from an EMBL/GenBank/DDBJ whole genome shotgun (WGS) entry which is preliminary data.</text>
</comment>
<feature type="non-terminal residue" evidence="2">
    <location>
        <position position="1"/>
    </location>
</feature>
<name>A0A5C8G9E4_9SPIR</name>
<proteinExistence type="predicted"/>
<dbReference type="AlphaFoldDB" id="A0A5C8G9E4"/>
<accession>A0A5C8G9E4</accession>
<keyword evidence="1" id="KW-0472">Membrane</keyword>
<sequence length="40" mass="4803">MPILIFKTNTFIILSMILVFAIITIIYNIEKYNKLREKNE</sequence>
<evidence type="ECO:0000313" key="2">
    <source>
        <dbReference type="EMBL" id="TXJ58379.1"/>
    </source>
</evidence>
<keyword evidence="1" id="KW-1133">Transmembrane helix</keyword>
<organism evidence="2 3">
    <name type="scientific">Brachyspira aalborgi</name>
    <dbReference type="NCBI Taxonomy" id="29522"/>
    <lineage>
        <taxon>Bacteria</taxon>
        <taxon>Pseudomonadati</taxon>
        <taxon>Spirochaetota</taxon>
        <taxon>Spirochaetia</taxon>
        <taxon>Brachyspirales</taxon>
        <taxon>Brachyspiraceae</taxon>
        <taxon>Brachyspira</taxon>
    </lineage>
</organism>
<reference evidence="2 3" key="1">
    <citation type="journal article" date="1992" name="Lakartidningen">
        <title>[Penicillin V and not amoxicillin is the first choice preparation in acute otitis].</title>
        <authorList>
            <person name="Kamme C."/>
            <person name="Lundgren K."/>
            <person name="Prellner K."/>
        </authorList>
    </citation>
    <scope>NUCLEOTIDE SEQUENCE [LARGE SCALE GENOMIC DNA]</scope>
    <source>
        <strain evidence="2 3">PC2777IV</strain>
    </source>
</reference>
<keyword evidence="1" id="KW-0812">Transmembrane</keyword>